<comment type="caution">
    <text evidence="1">The sequence shown here is derived from an EMBL/GenBank/DDBJ whole genome shotgun (WGS) entry which is preliminary data.</text>
</comment>
<evidence type="ECO:0000313" key="1">
    <source>
        <dbReference type="EMBL" id="KAJ8000630.1"/>
    </source>
</evidence>
<dbReference type="Proteomes" id="UP001157502">
    <property type="component" value="Chromosome 15"/>
</dbReference>
<protein>
    <submittedName>
        <fullName evidence="1">Uncharacterized protein</fullName>
    </submittedName>
</protein>
<dbReference type="EMBL" id="CM055742">
    <property type="protein sequence ID" value="KAJ8000630.1"/>
    <property type="molecule type" value="Genomic_DNA"/>
</dbReference>
<sequence>MSYVPPKQRRQPVFCDSQLIASETPRSPVTAQRKPDSAHSGKKCGRKSPCSTSFSSSSSDDDEGNHGSERDVCPQSHCNQFQTRHPAEAESTGNGAAEVRLAAGNLPPRGIRELNLIGEI</sequence>
<accession>A0ACC2GAP8</accession>
<proteinExistence type="predicted"/>
<name>A0ACC2GAP8_DALPE</name>
<organism evidence="1 2">
    <name type="scientific">Dallia pectoralis</name>
    <name type="common">Alaska blackfish</name>
    <dbReference type="NCBI Taxonomy" id="75939"/>
    <lineage>
        <taxon>Eukaryota</taxon>
        <taxon>Metazoa</taxon>
        <taxon>Chordata</taxon>
        <taxon>Craniata</taxon>
        <taxon>Vertebrata</taxon>
        <taxon>Euteleostomi</taxon>
        <taxon>Actinopterygii</taxon>
        <taxon>Neopterygii</taxon>
        <taxon>Teleostei</taxon>
        <taxon>Protacanthopterygii</taxon>
        <taxon>Esociformes</taxon>
        <taxon>Umbridae</taxon>
        <taxon>Dallia</taxon>
    </lineage>
</organism>
<gene>
    <name evidence="1" type="ORF">DPEC_G00182360</name>
</gene>
<keyword evidence="2" id="KW-1185">Reference proteome</keyword>
<evidence type="ECO:0000313" key="2">
    <source>
        <dbReference type="Proteomes" id="UP001157502"/>
    </source>
</evidence>
<reference evidence="1" key="1">
    <citation type="submission" date="2021-05" db="EMBL/GenBank/DDBJ databases">
        <authorList>
            <person name="Pan Q."/>
            <person name="Jouanno E."/>
            <person name="Zahm M."/>
            <person name="Klopp C."/>
            <person name="Cabau C."/>
            <person name="Louis A."/>
            <person name="Berthelot C."/>
            <person name="Parey E."/>
            <person name="Roest Crollius H."/>
            <person name="Montfort J."/>
            <person name="Robinson-Rechavi M."/>
            <person name="Bouchez O."/>
            <person name="Lampietro C."/>
            <person name="Lopez Roques C."/>
            <person name="Donnadieu C."/>
            <person name="Postlethwait J."/>
            <person name="Bobe J."/>
            <person name="Dillon D."/>
            <person name="Chandos A."/>
            <person name="von Hippel F."/>
            <person name="Guiguen Y."/>
        </authorList>
    </citation>
    <scope>NUCLEOTIDE SEQUENCE</scope>
    <source>
        <strain evidence="1">YG-Jan2019</strain>
    </source>
</reference>